<dbReference type="Gene3D" id="3.40.50.150">
    <property type="entry name" value="Vaccinia Virus protein VP39"/>
    <property type="match status" value="1"/>
</dbReference>
<dbReference type="InterPro" id="IPR029063">
    <property type="entry name" value="SAM-dependent_MTases_sf"/>
</dbReference>
<dbReference type="SUPFAM" id="SSF53335">
    <property type="entry name" value="S-adenosyl-L-methionine-dependent methyltransferases"/>
    <property type="match status" value="1"/>
</dbReference>
<evidence type="ECO:0000259" key="5">
    <source>
        <dbReference type="Pfam" id="PF01555"/>
    </source>
</evidence>
<name>A0A9Y1BLG5_9ARCH</name>
<dbReference type="Proteomes" id="UP001201020">
    <property type="component" value="Chromosome"/>
</dbReference>
<dbReference type="PRINTS" id="PR00508">
    <property type="entry name" value="S21N4MTFRASE"/>
</dbReference>
<evidence type="ECO:0000256" key="2">
    <source>
        <dbReference type="ARBA" id="ARBA00022603"/>
    </source>
</evidence>
<dbReference type="GO" id="GO:0009307">
    <property type="term" value="P:DNA restriction-modification system"/>
    <property type="evidence" value="ECO:0007669"/>
    <property type="project" value="UniProtKB-KW"/>
</dbReference>
<dbReference type="AlphaFoldDB" id="A0A9Y1BLG5"/>
<keyword evidence="4" id="KW-0680">Restriction system</keyword>
<dbReference type="GO" id="GO:0032259">
    <property type="term" value="P:methylation"/>
    <property type="evidence" value="ECO:0007669"/>
    <property type="project" value="UniProtKB-KW"/>
</dbReference>
<dbReference type="GO" id="GO:0015667">
    <property type="term" value="F:site-specific DNA-methyltransferase (cytosine-N4-specific) activity"/>
    <property type="evidence" value="ECO:0007669"/>
    <property type="project" value="UniProtKB-EC"/>
</dbReference>
<accession>A0A9Y1BLG5</accession>
<comment type="catalytic activity">
    <reaction evidence="4">
        <text>a 2'-deoxycytidine in DNA + S-adenosyl-L-methionine = an N(4)-methyl-2'-deoxycytidine in DNA + S-adenosyl-L-homocysteine + H(+)</text>
        <dbReference type="Rhea" id="RHEA:16857"/>
        <dbReference type="Rhea" id="RHEA-COMP:11369"/>
        <dbReference type="Rhea" id="RHEA-COMP:13674"/>
        <dbReference type="ChEBI" id="CHEBI:15378"/>
        <dbReference type="ChEBI" id="CHEBI:57856"/>
        <dbReference type="ChEBI" id="CHEBI:59789"/>
        <dbReference type="ChEBI" id="CHEBI:85452"/>
        <dbReference type="ChEBI" id="CHEBI:137933"/>
        <dbReference type="EC" id="2.1.1.113"/>
    </reaction>
</comment>
<evidence type="ECO:0000256" key="4">
    <source>
        <dbReference type="RuleBase" id="RU362026"/>
    </source>
</evidence>
<dbReference type="REBASE" id="963558">
    <property type="entry name" value="M.HauPM71ORF1665P"/>
</dbReference>
<proteinExistence type="inferred from homology"/>
<dbReference type="InterPro" id="IPR001091">
    <property type="entry name" value="RM_Methyltransferase"/>
</dbReference>
<protein>
    <recommendedName>
        <fullName evidence="4">Type II methyltransferase</fullName>
        <ecNumber evidence="4">2.1.1.113</ecNumber>
    </recommendedName>
    <alternativeName>
        <fullName evidence="4">N-4 cytosine-specific methyltransferase</fullName>
    </alternativeName>
</protein>
<organism evidence="6">
    <name type="scientific">Candidatus Heimdallarchaeum aukensis</name>
    <dbReference type="NCBI Taxonomy" id="2876573"/>
    <lineage>
        <taxon>Archaea</taxon>
        <taxon>Promethearchaeati</taxon>
        <taxon>Candidatus Heimdallarchaeota</taxon>
        <taxon>Candidatus Heimdallarchaeia (ex Rinke et al. 2021) (nom. nud.)</taxon>
        <taxon>Candidatus Heimdallarchaeales</taxon>
        <taxon>Candidatus Heimdallarchaeaceae</taxon>
        <taxon>Candidatus Heimdallarchaeum</taxon>
    </lineage>
</organism>
<feature type="domain" description="DNA methylase N-4/N-6" evidence="5">
    <location>
        <begin position="66"/>
        <end position="267"/>
    </location>
</feature>
<dbReference type="GO" id="GO:0008170">
    <property type="term" value="F:N-methyltransferase activity"/>
    <property type="evidence" value="ECO:0007669"/>
    <property type="project" value="InterPro"/>
</dbReference>
<keyword evidence="3" id="KW-0808">Transferase</keyword>
<dbReference type="Pfam" id="PF01555">
    <property type="entry name" value="N6_N4_Mtase"/>
    <property type="match status" value="1"/>
</dbReference>
<reference evidence="6" key="1">
    <citation type="journal article" date="2022" name="Nat. Microbiol.">
        <title>Unique mobile elements and scalable gene flow at the prokaryote-eukaryote boundary revealed by circularized Asgard archaea genomes.</title>
        <authorList>
            <person name="Wu F."/>
            <person name="Speth D.R."/>
            <person name="Philosof A."/>
            <person name="Cremiere A."/>
            <person name="Narayanan A."/>
            <person name="Barco R.A."/>
            <person name="Connon S.A."/>
            <person name="Amend J.P."/>
            <person name="Antoshechkin I.A."/>
            <person name="Orphan V.J."/>
        </authorList>
    </citation>
    <scope>NUCLEOTIDE SEQUENCE</scope>
    <source>
        <strain evidence="6">PM71</strain>
    </source>
</reference>
<dbReference type="EMBL" id="CP084166">
    <property type="protein sequence ID" value="UJG41184.1"/>
    <property type="molecule type" value="Genomic_DNA"/>
</dbReference>
<dbReference type="PROSITE" id="PS00092">
    <property type="entry name" value="N6_MTASE"/>
    <property type="match status" value="1"/>
</dbReference>
<evidence type="ECO:0000313" key="6">
    <source>
        <dbReference type="EMBL" id="UJG41184.1"/>
    </source>
</evidence>
<evidence type="ECO:0000256" key="1">
    <source>
        <dbReference type="ARBA" id="ARBA00006594"/>
    </source>
</evidence>
<gene>
    <name evidence="6" type="ORF">K9W45_01665</name>
</gene>
<dbReference type="GO" id="GO:0003677">
    <property type="term" value="F:DNA binding"/>
    <property type="evidence" value="ECO:0007669"/>
    <property type="project" value="InterPro"/>
</dbReference>
<evidence type="ECO:0000256" key="3">
    <source>
        <dbReference type="ARBA" id="ARBA00022679"/>
    </source>
</evidence>
<dbReference type="EC" id="2.1.1.113" evidence="4"/>
<sequence>MESQTTKKGKNKHSTKKSSKKFKPTYDWTISEARALYESSKCNFDIDIIHYEDCIEGMRKLPDNSIDMVVADPPFGINFNGKEGIYNRDKNNVIEGYKEVEISNYSEFTNRWISELPRILKKSGGVWIFSGWTNLKDILFALEKNNLELINHIIWKYQFGVFTKRKFVTSHYHILFAVKNKRNYFFNKIEHYPEDVWNIKRVYHTGIKKNATKLPTDVVLRCIDFGSKPGDIILDPFMGNGTTAVVCKGAYRHYIGYEINKQLQEIIEWNLSKIKLGEFYTPYSERTNDKREKN</sequence>
<dbReference type="InterPro" id="IPR002052">
    <property type="entry name" value="DNA_methylase_N6_adenine_CS"/>
</dbReference>
<keyword evidence="4" id="KW-0949">S-adenosyl-L-methionine</keyword>
<dbReference type="InterPro" id="IPR002941">
    <property type="entry name" value="DNA_methylase_N4/N6"/>
</dbReference>
<comment type="similarity">
    <text evidence="1 4">Belongs to the N(4)/N(6)-methyltransferase family.</text>
</comment>
<keyword evidence="2 4" id="KW-0489">Methyltransferase</keyword>